<dbReference type="GO" id="GO:0005227">
    <property type="term" value="F:calcium-activated cation channel activity"/>
    <property type="evidence" value="ECO:0007669"/>
    <property type="project" value="InterPro"/>
</dbReference>
<feature type="transmembrane region" description="Helical" evidence="9">
    <location>
        <begin position="54"/>
        <end position="71"/>
    </location>
</feature>
<dbReference type="EMBL" id="HBIM01024433">
    <property type="protein sequence ID" value="CAE0421473.1"/>
    <property type="molecule type" value="Transcribed_RNA"/>
</dbReference>
<comment type="subcellular location">
    <subcellularLocation>
        <location evidence="1">Membrane</location>
        <topology evidence="1">Multi-pass membrane protein</topology>
    </subcellularLocation>
</comment>
<feature type="domain" description="CSC1/OSCA1-like N-terminal transmembrane" evidence="11">
    <location>
        <begin position="52"/>
        <end position="200"/>
    </location>
</feature>
<feature type="domain" description="CSC1/OSCA1-like 7TM region" evidence="10">
    <location>
        <begin position="493"/>
        <end position="770"/>
    </location>
</feature>
<feature type="compositionally biased region" description="Basic and acidic residues" evidence="8">
    <location>
        <begin position="862"/>
        <end position="880"/>
    </location>
</feature>
<dbReference type="InterPro" id="IPR027815">
    <property type="entry name" value="CSC1/OSCA1-like_cyt"/>
</dbReference>
<feature type="transmembrane region" description="Helical" evidence="9">
    <location>
        <begin position="581"/>
        <end position="604"/>
    </location>
</feature>
<evidence type="ECO:0000256" key="5">
    <source>
        <dbReference type="ARBA" id="ARBA00022989"/>
    </source>
</evidence>
<gene>
    <name evidence="13" type="ORF">ACOF00016_LOCUS18113</name>
</gene>
<keyword evidence="3" id="KW-0813">Transport</keyword>
<organism evidence="13">
    <name type="scientific">Amphora coffeiformis</name>
    <dbReference type="NCBI Taxonomy" id="265554"/>
    <lineage>
        <taxon>Eukaryota</taxon>
        <taxon>Sar</taxon>
        <taxon>Stramenopiles</taxon>
        <taxon>Ochrophyta</taxon>
        <taxon>Bacillariophyta</taxon>
        <taxon>Bacillariophyceae</taxon>
        <taxon>Bacillariophycidae</taxon>
        <taxon>Thalassiophysales</taxon>
        <taxon>Catenulaceae</taxon>
        <taxon>Amphora</taxon>
    </lineage>
</organism>
<feature type="transmembrane region" description="Helical" evidence="9">
    <location>
        <begin position="493"/>
        <end position="516"/>
    </location>
</feature>
<feature type="coiled-coil region" evidence="7">
    <location>
        <begin position="309"/>
        <end position="343"/>
    </location>
</feature>
<dbReference type="Pfam" id="PF14703">
    <property type="entry name" value="PHM7_cyt"/>
    <property type="match status" value="1"/>
</dbReference>
<evidence type="ECO:0000256" key="8">
    <source>
        <dbReference type="SAM" id="MobiDB-lite"/>
    </source>
</evidence>
<evidence type="ECO:0000259" key="11">
    <source>
        <dbReference type="Pfam" id="PF13967"/>
    </source>
</evidence>
<dbReference type="InterPro" id="IPR003864">
    <property type="entry name" value="CSC1/OSCA1-like_7TM"/>
</dbReference>
<dbReference type="InterPro" id="IPR032880">
    <property type="entry name" value="CSC1/OSCA1-like_N"/>
</dbReference>
<evidence type="ECO:0000259" key="10">
    <source>
        <dbReference type="Pfam" id="PF02714"/>
    </source>
</evidence>
<dbReference type="GO" id="GO:0005886">
    <property type="term" value="C:plasma membrane"/>
    <property type="evidence" value="ECO:0007669"/>
    <property type="project" value="TreeGrafter"/>
</dbReference>
<feature type="region of interest" description="Disordered" evidence="8">
    <location>
        <begin position="845"/>
        <end position="896"/>
    </location>
</feature>
<feature type="transmembrane region" description="Helical" evidence="9">
    <location>
        <begin position="536"/>
        <end position="561"/>
    </location>
</feature>
<name>A0A7S3LET3_9STRA</name>
<evidence type="ECO:0008006" key="14">
    <source>
        <dbReference type="Google" id="ProtNLM"/>
    </source>
</evidence>
<feature type="transmembrane region" description="Helical" evidence="9">
    <location>
        <begin position="135"/>
        <end position="153"/>
    </location>
</feature>
<evidence type="ECO:0000256" key="1">
    <source>
        <dbReference type="ARBA" id="ARBA00004141"/>
    </source>
</evidence>
<comment type="similarity">
    <text evidence="2">Belongs to the CSC1 (TC 1.A.17) family.</text>
</comment>
<dbReference type="InterPro" id="IPR045122">
    <property type="entry name" value="Csc1-like"/>
</dbReference>
<dbReference type="PANTHER" id="PTHR13018:SF5">
    <property type="entry name" value="RE44586P"/>
    <property type="match status" value="1"/>
</dbReference>
<dbReference type="PANTHER" id="PTHR13018">
    <property type="entry name" value="PROBABLE MEMBRANE PROTEIN DUF221-RELATED"/>
    <property type="match status" value="1"/>
</dbReference>
<keyword evidence="5 9" id="KW-1133">Transmembrane helix</keyword>
<feature type="domain" description="CSC1/OSCA1-like cytosolic" evidence="12">
    <location>
        <begin position="223"/>
        <end position="343"/>
    </location>
</feature>
<evidence type="ECO:0000256" key="4">
    <source>
        <dbReference type="ARBA" id="ARBA00022692"/>
    </source>
</evidence>
<dbReference type="Pfam" id="PF02714">
    <property type="entry name" value="RSN1_7TM"/>
    <property type="match status" value="1"/>
</dbReference>
<evidence type="ECO:0000256" key="6">
    <source>
        <dbReference type="ARBA" id="ARBA00023136"/>
    </source>
</evidence>
<feature type="transmembrane region" description="Helical" evidence="9">
    <location>
        <begin position="698"/>
        <end position="727"/>
    </location>
</feature>
<feature type="transmembrane region" description="Helical" evidence="9">
    <location>
        <begin position="747"/>
        <end position="770"/>
    </location>
</feature>
<protein>
    <recommendedName>
        <fullName evidence="14">CSC1/OSCA1-like 7TM region domain-containing protein</fullName>
    </recommendedName>
</protein>
<evidence type="ECO:0000256" key="7">
    <source>
        <dbReference type="SAM" id="Coils"/>
    </source>
</evidence>
<evidence type="ECO:0000256" key="9">
    <source>
        <dbReference type="SAM" id="Phobius"/>
    </source>
</evidence>
<evidence type="ECO:0000256" key="2">
    <source>
        <dbReference type="ARBA" id="ARBA00007779"/>
    </source>
</evidence>
<evidence type="ECO:0000256" key="3">
    <source>
        <dbReference type="ARBA" id="ARBA00022448"/>
    </source>
</evidence>
<proteinExistence type="inferred from homology"/>
<feature type="transmembrane region" description="Helical" evidence="9">
    <location>
        <begin position="777"/>
        <end position="796"/>
    </location>
</feature>
<evidence type="ECO:0000313" key="13">
    <source>
        <dbReference type="EMBL" id="CAE0421473.1"/>
    </source>
</evidence>
<keyword evidence="6 9" id="KW-0472">Membrane</keyword>
<accession>A0A7S3LET3</accession>
<keyword evidence="4 9" id="KW-0812">Transmembrane</keyword>
<keyword evidence="7" id="KW-0175">Coiled coil</keyword>
<sequence length="896" mass="98763">MNEMTAEVDAVDIVWRALQNATDLNTTESEGGDDGDDGDDAIIYNDSEVIRNTISVYGTVMLAIFLIFCWARRRFPNVYNLRNWVDPIKSPLAESQGGFFSWMTKVYHVTDDELMAECGLDALCFTRIAQMGFKLSCVGIFNAIWLMCVYATSKTVDENRDISDGIVEVTVANVPEETPRLLATTLAAYVFFGYFMYIMLVEEFPWFIEMRHKFLKKTQPRNYTIFVRNIPESYRNNRALEDFMGSCFTREAISEARVPVTANQLAKLQSNRDAVLVKLEHAIAEYEKTGARPTHKSGIVGGAIGVVGLGEKVDSIEAYKKELTELNEQVDSAVGEMQQKIEDMSAIPHLGSQRSQGILSGITNEGMSVASHDLESKTDDPKQGSGAIKVVGGAIGGAFTDVGNLATGAVGGVFGKAGNLASGAADLVTGGEDGIAYPSGFVSFQKLSTVNAALQMVHHAKPFSMEICEAPDPDDINWLNIGRTHKDLQVGRLLSLGLTATICALWTIPMTFIATLSTVEGLRDEIEFIDDLLDTLPFLIPVLEITAPLFVVIVNSLLPVILETVTLFEGPISGAVVEASLFVKLAAFMIIQTFFVSAISGSVIDKIAEMIDSPTIIIDLLATSLPQQATYFMQITFVSITVSGGMEILRVVPIALAIIRSFVGPKITEKERRTTFFGLRPLYDPAEFEHADWTSNAVFYFMVLFVYSVISPLTNFILAFVFLALGIILRHQFIFVYPTVPDSGGKIWVNCIKILVTCMLVAEVTLLGLLGLKKASIATPLFIPLLICSFLFSYYIRQEHFRVAEYLPTRDCLLEDSQRTSADLDFLKGAYLQPELAADRKAWPDSMKAEMEDKEETSSPLEHSDEDQKTNLQSADEKKKTQGSLLGSMFFRSSGK</sequence>
<evidence type="ECO:0000259" key="12">
    <source>
        <dbReference type="Pfam" id="PF14703"/>
    </source>
</evidence>
<dbReference type="AlphaFoldDB" id="A0A7S3LET3"/>
<dbReference type="Pfam" id="PF13967">
    <property type="entry name" value="RSN1_TM"/>
    <property type="match status" value="1"/>
</dbReference>
<feature type="transmembrane region" description="Helical" evidence="9">
    <location>
        <begin position="186"/>
        <end position="208"/>
    </location>
</feature>
<reference evidence="13" key="1">
    <citation type="submission" date="2021-01" db="EMBL/GenBank/DDBJ databases">
        <authorList>
            <person name="Corre E."/>
            <person name="Pelletier E."/>
            <person name="Niang G."/>
            <person name="Scheremetjew M."/>
            <person name="Finn R."/>
            <person name="Kale V."/>
            <person name="Holt S."/>
            <person name="Cochrane G."/>
            <person name="Meng A."/>
            <person name="Brown T."/>
            <person name="Cohen L."/>
        </authorList>
    </citation>
    <scope>NUCLEOTIDE SEQUENCE</scope>
    <source>
        <strain evidence="13">CCMP127</strain>
    </source>
</reference>